<gene>
    <name evidence="1" type="ORF">F8M41_006400</name>
</gene>
<dbReference type="SUPFAM" id="SSF53098">
    <property type="entry name" value="Ribonuclease H-like"/>
    <property type="match status" value="1"/>
</dbReference>
<evidence type="ECO:0000313" key="1">
    <source>
        <dbReference type="EMBL" id="KAF0425094.1"/>
    </source>
</evidence>
<dbReference type="OrthoDB" id="2421823at2759"/>
<organism evidence="1 2">
    <name type="scientific">Gigaspora margarita</name>
    <dbReference type="NCBI Taxonomy" id="4874"/>
    <lineage>
        <taxon>Eukaryota</taxon>
        <taxon>Fungi</taxon>
        <taxon>Fungi incertae sedis</taxon>
        <taxon>Mucoromycota</taxon>
        <taxon>Glomeromycotina</taxon>
        <taxon>Glomeromycetes</taxon>
        <taxon>Diversisporales</taxon>
        <taxon>Gigasporaceae</taxon>
        <taxon>Gigaspora</taxon>
    </lineage>
</organism>
<dbReference type="Proteomes" id="UP000439903">
    <property type="component" value="Unassembled WGS sequence"/>
</dbReference>
<comment type="caution">
    <text evidence="1">The sequence shown here is derived from an EMBL/GenBank/DDBJ whole genome shotgun (WGS) entry which is preliminary data.</text>
</comment>
<dbReference type="AlphaFoldDB" id="A0A8H3X832"/>
<name>A0A8H3X832_GIGMA</name>
<sequence length="245" mass="28940">MEKPFIQLVDKYDSYEVAIIREKGKYFKELKLNSLPFSIFHKLLQLFKPLENITCSYRDICMEECTDLIDKINNKADDIFRELRFSDNLEHKILKSFLVSFPLYIDLYAKQLALFLDPRPNLDEISTEVRKYALIKCKAYYFKNIFSDDLDESIQAANKELECYINRPKSPLDGNINPYEWWQGSKQMLPGLVALAREYLPTLTVDEEDPIKNLDKLVTAYNNDDDMAEKIAFLQYNMKYIDLYL</sequence>
<reference evidence="1 2" key="1">
    <citation type="journal article" date="2019" name="Environ. Microbiol.">
        <title>At the nexus of three kingdoms: the genome of the mycorrhizal fungus Gigaspora margarita provides insights into plant, endobacterial and fungal interactions.</title>
        <authorList>
            <person name="Venice F."/>
            <person name="Ghignone S."/>
            <person name="Salvioli di Fossalunga A."/>
            <person name="Amselem J."/>
            <person name="Novero M."/>
            <person name="Xianan X."/>
            <person name="Sedzielewska Toro K."/>
            <person name="Morin E."/>
            <person name="Lipzen A."/>
            <person name="Grigoriev I.V."/>
            <person name="Henrissat B."/>
            <person name="Martin F.M."/>
            <person name="Bonfante P."/>
        </authorList>
    </citation>
    <scope>NUCLEOTIDE SEQUENCE [LARGE SCALE GENOMIC DNA]</scope>
    <source>
        <strain evidence="1 2">BEG34</strain>
    </source>
</reference>
<evidence type="ECO:0000313" key="2">
    <source>
        <dbReference type="Proteomes" id="UP000439903"/>
    </source>
</evidence>
<dbReference type="EMBL" id="WTPW01001630">
    <property type="protein sequence ID" value="KAF0425094.1"/>
    <property type="molecule type" value="Genomic_DNA"/>
</dbReference>
<accession>A0A8H3X832</accession>
<evidence type="ECO:0008006" key="3">
    <source>
        <dbReference type="Google" id="ProtNLM"/>
    </source>
</evidence>
<protein>
    <recommendedName>
        <fullName evidence="3">HAT C-terminal dimerisation domain-containing protein</fullName>
    </recommendedName>
</protein>
<dbReference type="InterPro" id="IPR012337">
    <property type="entry name" value="RNaseH-like_sf"/>
</dbReference>
<keyword evidence="2" id="KW-1185">Reference proteome</keyword>
<proteinExistence type="predicted"/>